<dbReference type="PANTHER" id="PTHR34580:SF3">
    <property type="entry name" value="PROTEIN PAFB"/>
    <property type="match status" value="1"/>
</dbReference>
<accession>A0ABQ6I9D9</accession>
<gene>
    <name evidence="2" type="ORF">GCM10025876_05350</name>
</gene>
<sequence length="228" mass="25414">MDGTSTALSAIARLEQVLSPTSRRQVTALATAMTSPDQGRVPHVPPALLGQVALACRDHERVRFAYEDAQGAKTRRRVEPHALAPARGRWYLVGWDLEREDWRTFRLDRMGELTATGAHFSPRPLTRADIDERILVASSAQRQPLEAVAVLPMPLTEFEEHMGVWAEGSDEPTPGVTHWGLGGADVRDLFYGLSWLPTDVEWRVDMPDEARADLTGMLRRVLRAVEAD</sequence>
<dbReference type="PANTHER" id="PTHR34580">
    <property type="match status" value="1"/>
</dbReference>
<dbReference type="EMBL" id="BSUN01000001">
    <property type="protein sequence ID" value="GMA34331.1"/>
    <property type="molecule type" value="Genomic_DNA"/>
</dbReference>
<dbReference type="InterPro" id="IPR026881">
    <property type="entry name" value="WYL_dom"/>
</dbReference>
<proteinExistence type="predicted"/>
<keyword evidence="3" id="KW-1185">Reference proteome</keyword>
<evidence type="ECO:0000313" key="3">
    <source>
        <dbReference type="Proteomes" id="UP001157125"/>
    </source>
</evidence>
<organism evidence="2 3">
    <name type="scientific">Demequina litorisediminis</name>
    <dbReference type="NCBI Taxonomy" id="1849022"/>
    <lineage>
        <taxon>Bacteria</taxon>
        <taxon>Bacillati</taxon>
        <taxon>Actinomycetota</taxon>
        <taxon>Actinomycetes</taxon>
        <taxon>Micrococcales</taxon>
        <taxon>Demequinaceae</taxon>
        <taxon>Demequina</taxon>
    </lineage>
</organism>
<reference evidence="3" key="1">
    <citation type="journal article" date="2019" name="Int. J. Syst. Evol. Microbiol.">
        <title>The Global Catalogue of Microorganisms (GCM) 10K type strain sequencing project: providing services to taxonomists for standard genome sequencing and annotation.</title>
        <authorList>
            <consortium name="The Broad Institute Genomics Platform"/>
            <consortium name="The Broad Institute Genome Sequencing Center for Infectious Disease"/>
            <person name="Wu L."/>
            <person name="Ma J."/>
        </authorList>
    </citation>
    <scope>NUCLEOTIDE SEQUENCE [LARGE SCALE GENOMIC DNA]</scope>
    <source>
        <strain evidence="3">NBRC 112299</strain>
    </source>
</reference>
<evidence type="ECO:0000259" key="1">
    <source>
        <dbReference type="Pfam" id="PF13280"/>
    </source>
</evidence>
<comment type="caution">
    <text evidence="2">The sequence shown here is derived from an EMBL/GenBank/DDBJ whole genome shotgun (WGS) entry which is preliminary data.</text>
</comment>
<evidence type="ECO:0000313" key="2">
    <source>
        <dbReference type="EMBL" id="GMA34331.1"/>
    </source>
</evidence>
<name>A0ABQ6I9D9_9MICO</name>
<dbReference type="RefSeq" id="WP_284327348.1">
    <property type="nucleotide sequence ID" value="NZ_BSUN01000001.1"/>
</dbReference>
<feature type="domain" description="WYL" evidence="1">
    <location>
        <begin position="48"/>
        <end position="114"/>
    </location>
</feature>
<dbReference type="PROSITE" id="PS52050">
    <property type="entry name" value="WYL"/>
    <property type="match status" value="1"/>
</dbReference>
<dbReference type="Pfam" id="PF13280">
    <property type="entry name" value="WYL"/>
    <property type="match status" value="1"/>
</dbReference>
<dbReference type="Proteomes" id="UP001157125">
    <property type="component" value="Unassembled WGS sequence"/>
</dbReference>
<protein>
    <recommendedName>
        <fullName evidence="1">WYL domain-containing protein</fullName>
    </recommendedName>
</protein>
<dbReference type="InterPro" id="IPR051534">
    <property type="entry name" value="CBASS_pafABC_assoc_protein"/>
</dbReference>